<feature type="transmembrane region" description="Helical" evidence="8">
    <location>
        <begin position="357"/>
        <end position="376"/>
    </location>
</feature>
<feature type="transmembrane region" description="Helical" evidence="8">
    <location>
        <begin position="417"/>
        <end position="438"/>
    </location>
</feature>
<name>A0A319D227_9EURO</name>
<keyword evidence="4 8" id="KW-0812">Transmembrane</keyword>
<feature type="transmembrane region" description="Helical" evidence="8">
    <location>
        <begin position="128"/>
        <end position="151"/>
    </location>
</feature>
<dbReference type="PROSITE" id="PS50850">
    <property type="entry name" value="MFS"/>
    <property type="match status" value="1"/>
</dbReference>
<dbReference type="Proteomes" id="UP000247810">
    <property type="component" value="Unassembled WGS sequence"/>
</dbReference>
<evidence type="ECO:0000313" key="11">
    <source>
        <dbReference type="Proteomes" id="UP000247810"/>
    </source>
</evidence>
<feature type="compositionally biased region" description="Basic and acidic residues" evidence="7">
    <location>
        <begin position="35"/>
        <end position="56"/>
    </location>
</feature>
<dbReference type="Gene3D" id="1.20.1250.20">
    <property type="entry name" value="MFS general substrate transporter like domains"/>
    <property type="match status" value="1"/>
</dbReference>
<dbReference type="AlphaFoldDB" id="A0A319D227"/>
<evidence type="ECO:0000313" key="10">
    <source>
        <dbReference type="EMBL" id="PYH91535.1"/>
    </source>
</evidence>
<evidence type="ECO:0000256" key="6">
    <source>
        <dbReference type="ARBA" id="ARBA00023136"/>
    </source>
</evidence>
<gene>
    <name evidence="10" type="ORF">BO71DRAFT_332026</name>
</gene>
<evidence type="ECO:0000256" key="8">
    <source>
        <dbReference type="SAM" id="Phobius"/>
    </source>
</evidence>
<dbReference type="OrthoDB" id="5667at2759"/>
<dbReference type="PANTHER" id="PTHR11360:SF224">
    <property type="entry name" value="MAJOR FACILITATOR SUPERFAMILY (MFS) PROFILE DOMAIN-CONTAINING PROTEIN-RELATED"/>
    <property type="match status" value="1"/>
</dbReference>
<feature type="transmembrane region" description="Helical" evidence="8">
    <location>
        <begin position="183"/>
        <end position="203"/>
    </location>
</feature>
<evidence type="ECO:0000256" key="2">
    <source>
        <dbReference type="ARBA" id="ARBA00006727"/>
    </source>
</evidence>
<evidence type="ECO:0000256" key="4">
    <source>
        <dbReference type="ARBA" id="ARBA00022692"/>
    </source>
</evidence>
<evidence type="ECO:0000256" key="5">
    <source>
        <dbReference type="ARBA" id="ARBA00022989"/>
    </source>
</evidence>
<dbReference type="SUPFAM" id="SSF103473">
    <property type="entry name" value="MFS general substrate transporter"/>
    <property type="match status" value="1"/>
</dbReference>
<feature type="transmembrane region" description="Helical" evidence="8">
    <location>
        <begin position="158"/>
        <end position="177"/>
    </location>
</feature>
<feature type="transmembrane region" description="Helical" evidence="8">
    <location>
        <begin position="242"/>
        <end position="266"/>
    </location>
</feature>
<keyword evidence="5 8" id="KW-1133">Transmembrane helix</keyword>
<evidence type="ECO:0000259" key="9">
    <source>
        <dbReference type="PROSITE" id="PS50850"/>
    </source>
</evidence>
<dbReference type="InterPro" id="IPR036259">
    <property type="entry name" value="MFS_trans_sf"/>
</dbReference>
<dbReference type="VEuPathDB" id="FungiDB:BO71DRAFT_332026"/>
<keyword evidence="6 8" id="KW-0472">Membrane</keyword>
<feature type="region of interest" description="Disordered" evidence="7">
    <location>
        <begin position="1"/>
        <end position="82"/>
    </location>
</feature>
<dbReference type="CDD" id="cd17352">
    <property type="entry name" value="MFS_MCT_SLC16"/>
    <property type="match status" value="1"/>
</dbReference>
<organism evidence="10 11">
    <name type="scientific">Aspergillus ellipticus CBS 707.79</name>
    <dbReference type="NCBI Taxonomy" id="1448320"/>
    <lineage>
        <taxon>Eukaryota</taxon>
        <taxon>Fungi</taxon>
        <taxon>Dikarya</taxon>
        <taxon>Ascomycota</taxon>
        <taxon>Pezizomycotina</taxon>
        <taxon>Eurotiomycetes</taxon>
        <taxon>Eurotiomycetidae</taxon>
        <taxon>Eurotiales</taxon>
        <taxon>Aspergillaceae</taxon>
        <taxon>Aspergillus</taxon>
        <taxon>Aspergillus subgen. Circumdati</taxon>
    </lineage>
</organism>
<comment type="similarity">
    <text evidence="2">Belongs to the major facilitator superfamily. Monocarboxylate porter (TC 2.A.1.13) family.</text>
</comment>
<dbReference type="GO" id="GO:0016020">
    <property type="term" value="C:membrane"/>
    <property type="evidence" value="ECO:0007669"/>
    <property type="project" value="UniProtKB-SubCell"/>
</dbReference>
<comment type="subcellular location">
    <subcellularLocation>
        <location evidence="1">Membrane</location>
        <topology evidence="1">Multi-pass membrane protein</topology>
    </subcellularLocation>
</comment>
<dbReference type="Pfam" id="PF07690">
    <property type="entry name" value="MFS_1"/>
    <property type="match status" value="1"/>
</dbReference>
<dbReference type="GO" id="GO:0022857">
    <property type="term" value="F:transmembrane transporter activity"/>
    <property type="evidence" value="ECO:0007669"/>
    <property type="project" value="InterPro"/>
</dbReference>
<sequence length="481" mass="52805">MQPNENHLVSDAVEEDQKEAIEEIGSASSTGEDVEATKDKNFGKLHPLEEEKHEVDGELGDASEKSSTIVQSQVTPTSDEPPDGGYKAWMTVVGGFCSMFVSFGWTNCMGIFIDYYQTHQLSHESTSTITWVTSLMTFMMFFGGPFVGILFDNFGPRYILLAGTLLHVLGIMMTSISTEYYQFLLAQGICSPIGTSALFHASINSISTWFRHRRALALGIATSGASLGGVILPIMLTRLFSILGFGWAMRICGFMILFLLVITNITTESRLIHRRKRFHLMDFIRPLGELPFVLTTAGTFCFFWGMFLPFSFIPSQAERWGMSATLASYMIPVLNAASTPGRIIPPYLADLFGRFNLMILTTLFSGILVLAIWLPTRGNAPAIVFSALYGFTSGTVVSLAPALVAQISEIREIGVRSGTYFFIVSFAALTGTPIAGALLPDPLHGDYTKVYIFCAVVMFAGAGFYALATVRIVGWGVWRKI</sequence>
<feature type="transmembrane region" description="Helical" evidence="8">
    <location>
        <begin position="450"/>
        <end position="478"/>
    </location>
</feature>
<dbReference type="InterPro" id="IPR011701">
    <property type="entry name" value="MFS"/>
</dbReference>
<feature type="domain" description="Major facilitator superfamily (MFS) profile" evidence="9">
    <location>
        <begin position="291"/>
        <end position="481"/>
    </location>
</feature>
<feature type="transmembrane region" description="Helical" evidence="8">
    <location>
        <begin position="382"/>
        <end position="405"/>
    </location>
</feature>
<protein>
    <submittedName>
        <fullName evidence="10">MFS general substrate transporter</fullName>
    </submittedName>
</protein>
<feature type="transmembrane region" description="Helical" evidence="8">
    <location>
        <begin position="320"/>
        <end position="337"/>
    </location>
</feature>
<dbReference type="PANTHER" id="PTHR11360">
    <property type="entry name" value="MONOCARBOXYLATE TRANSPORTER"/>
    <property type="match status" value="1"/>
</dbReference>
<feature type="transmembrane region" description="Helical" evidence="8">
    <location>
        <begin position="92"/>
        <end position="116"/>
    </location>
</feature>
<feature type="compositionally biased region" description="Polar residues" evidence="7">
    <location>
        <begin position="65"/>
        <end position="78"/>
    </location>
</feature>
<proteinExistence type="inferred from homology"/>
<feature type="transmembrane region" description="Helical" evidence="8">
    <location>
        <begin position="215"/>
        <end position="236"/>
    </location>
</feature>
<dbReference type="InterPro" id="IPR050327">
    <property type="entry name" value="Proton-linked_MCT"/>
</dbReference>
<evidence type="ECO:0000256" key="1">
    <source>
        <dbReference type="ARBA" id="ARBA00004141"/>
    </source>
</evidence>
<dbReference type="InterPro" id="IPR020846">
    <property type="entry name" value="MFS_dom"/>
</dbReference>
<dbReference type="EMBL" id="KZ825943">
    <property type="protein sequence ID" value="PYH91535.1"/>
    <property type="molecule type" value="Genomic_DNA"/>
</dbReference>
<evidence type="ECO:0000256" key="7">
    <source>
        <dbReference type="SAM" id="MobiDB-lite"/>
    </source>
</evidence>
<evidence type="ECO:0000256" key="3">
    <source>
        <dbReference type="ARBA" id="ARBA00022448"/>
    </source>
</evidence>
<keyword evidence="11" id="KW-1185">Reference proteome</keyword>
<feature type="transmembrane region" description="Helical" evidence="8">
    <location>
        <begin position="287"/>
        <end position="308"/>
    </location>
</feature>
<reference evidence="10 11" key="1">
    <citation type="submission" date="2018-02" db="EMBL/GenBank/DDBJ databases">
        <title>The genomes of Aspergillus section Nigri reveals drivers in fungal speciation.</title>
        <authorList>
            <consortium name="DOE Joint Genome Institute"/>
            <person name="Vesth T.C."/>
            <person name="Nybo J."/>
            <person name="Theobald S."/>
            <person name="Brandl J."/>
            <person name="Frisvad J.C."/>
            <person name="Nielsen K.F."/>
            <person name="Lyhne E.K."/>
            <person name="Kogle M.E."/>
            <person name="Kuo A."/>
            <person name="Riley R."/>
            <person name="Clum A."/>
            <person name="Nolan M."/>
            <person name="Lipzen A."/>
            <person name="Salamov A."/>
            <person name="Henrissat B."/>
            <person name="Wiebenga A."/>
            <person name="De vries R.P."/>
            <person name="Grigoriev I.V."/>
            <person name="Mortensen U.H."/>
            <person name="Andersen M.R."/>
            <person name="Baker S.E."/>
        </authorList>
    </citation>
    <scope>NUCLEOTIDE SEQUENCE [LARGE SCALE GENOMIC DNA]</scope>
    <source>
        <strain evidence="10 11">CBS 707.79</strain>
    </source>
</reference>
<accession>A0A319D227</accession>
<keyword evidence="3" id="KW-0813">Transport</keyword>